<reference evidence="2 3" key="1">
    <citation type="submission" date="2016-10" db="EMBL/GenBank/DDBJ databases">
        <authorList>
            <person name="de Groot N.N."/>
        </authorList>
    </citation>
    <scope>NUCLEOTIDE SEQUENCE [LARGE SCALE GENOMIC DNA]</scope>
    <source>
        <strain evidence="2 3">CGMCC 1.10836</strain>
    </source>
</reference>
<evidence type="ECO:0000313" key="3">
    <source>
        <dbReference type="Proteomes" id="UP000183002"/>
    </source>
</evidence>
<name>A0A1H8DNZ8_9RHOB</name>
<dbReference type="Proteomes" id="UP000183002">
    <property type="component" value="Unassembled WGS sequence"/>
</dbReference>
<dbReference type="STRING" id="1077947.SAMN05216227_100756"/>
<accession>A0A1H8DNZ8</accession>
<proteinExistence type="predicted"/>
<keyword evidence="3" id="KW-1185">Reference proteome</keyword>
<dbReference type="NCBIfam" id="NF046100">
    <property type="entry name" value="RSP_2648_fam_PIN"/>
    <property type="match status" value="1"/>
</dbReference>
<dbReference type="AlphaFoldDB" id="A0A1H8DNZ8"/>
<protein>
    <submittedName>
        <fullName evidence="2">PIN domain-containing protein</fullName>
    </submittedName>
</protein>
<gene>
    <name evidence="2" type="ORF">SAMN05216227_100756</name>
</gene>
<dbReference type="Pfam" id="PF13470">
    <property type="entry name" value="PIN_3"/>
    <property type="match status" value="1"/>
</dbReference>
<dbReference type="EMBL" id="FOCO01000007">
    <property type="protein sequence ID" value="SEN08237.1"/>
    <property type="molecule type" value="Genomic_DNA"/>
</dbReference>
<evidence type="ECO:0000259" key="1">
    <source>
        <dbReference type="Pfam" id="PF13470"/>
    </source>
</evidence>
<sequence length="165" mass="18049">MRESLLAVAATGLFQPLWSNRILGEWHRAAQRYGTDADHDAAAAITRARAGFPHATIKPQPGLESRLHLPDENDLHVLAVAIASSADAIITLNAKDFPRAILSAEGLDRRDPDSLLWELWSHHPTQITAALEQVRTRASELSGSQKSLAPMLKRAKLTRLARAVA</sequence>
<feature type="domain" description="PIN" evidence="1">
    <location>
        <begin position="5"/>
        <end position="94"/>
    </location>
</feature>
<evidence type="ECO:0000313" key="2">
    <source>
        <dbReference type="EMBL" id="SEN08237.1"/>
    </source>
</evidence>
<organism evidence="2 3">
    <name type="scientific">Pseudorhodobacter antarcticus</name>
    <dbReference type="NCBI Taxonomy" id="1077947"/>
    <lineage>
        <taxon>Bacteria</taxon>
        <taxon>Pseudomonadati</taxon>
        <taxon>Pseudomonadota</taxon>
        <taxon>Alphaproteobacteria</taxon>
        <taxon>Rhodobacterales</taxon>
        <taxon>Paracoccaceae</taxon>
        <taxon>Pseudorhodobacter</taxon>
    </lineage>
</organism>
<dbReference type="InterPro" id="IPR002716">
    <property type="entry name" value="PIN_dom"/>
</dbReference>